<dbReference type="InterPro" id="IPR033131">
    <property type="entry name" value="Pectinesterase_Asp_AS"/>
</dbReference>
<comment type="pathway">
    <text evidence="5">Glycan metabolism; pectin degradation; 2-dehydro-3-deoxy-D-gluconate from pectin: step 1/5.</text>
</comment>
<dbReference type="InterPro" id="IPR000070">
    <property type="entry name" value="Pectinesterase_cat"/>
</dbReference>
<dbReference type="PANTHER" id="PTHR31321:SF57">
    <property type="entry name" value="PECTINESTERASE 53-RELATED"/>
    <property type="match status" value="1"/>
</dbReference>
<dbReference type="PANTHER" id="PTHR31321">
    <property type="entry name" value="ACYL-COA THIOESTER HYDROLASE YBHC-RELATED"/>
    <property type="match status" value="1"/>
</dbReference>
<dbReference type="PROSITE" id="PS00503">
    <property type="entry name" value="PECTINESTERASE_2"/>
    <property type="match status" value="1"/>
</dbReference>
<comment type="similarity">
    <text evidence="1">Belongs to the pectinesterase family.</text>
</comment>
<evidence type="ECO:0000256" key="3">
    <source>
        <dbReference type="ARBA" id="ARBA00023085"/>
    </source>
</evidence>
<dbReference type="PROSITE" id="PS00800">
    <property type="entry name" value="PECTINESTERASE_1"/>
    <property type="match status" value="1"/>
</dbReference>
<dbReference type="SUPFAM" id="SSF51126">
    <property type="entry name" value="Pectin lyase-like"/>
    <property type="match status" value="1"/>
</dbReference>
<dbReference type="EMBL" id="JADFFM010000001">
    <property type="protein sequence ID" value="MBE9666629.1"/>
    <property type="molecule type" value="Genomic_DNA"/>
</dbReference>
<sequence length="322" mass="35825">MKRILIICLLFITATVFGQTKKITVAQDGSGDFQTVQEAFNAVPLNNKKPVEIFVKKGIYKERLVLDSTKNFVTLVGEDKDNTILTYNNHAGMTSPDGKPISTPSSASFFIYAGDFKAKNITFQNDAGFTAGQAVAVFAWGDKLIFDNCRFVGFQDVLYTSGPKSRQYYHKCYIEGTTDFIFGPSTCVFKDCLIHSKKNSHVTAAGTTQDSKFGYVFFDCKLTGDTSLHNVSLGRPWRPYAAVAYIRCEIGPHIKPEGWSNWNQTESYKTARYSEYKDTGPGANPATRVSWAHQLTDDEVKAYTIKNILGGADNWDPVKANK</sequence>
<dbReference type="Pfam" id="PF01095">
    <property type="entry name" value="Pectinesterase"/>
    <property type="match status" value="1"/>
</dbReference>
<evidence type="ECO:0000313" key="8">
    <source>
        <dbReference type="Proteomes" id="UP000632774"/>
    </source>
</evidence>
<dbReference type="InterPro" id="IPR018040">
    <property type="entry name" value="Pectinesterase_Tyr_AS"/>
</dbReference>
<evidence type="ECO:0000256" key="4">
    <source>
        <dbReference type="PROSITE-ProRule" id="PRU10040"/>
    </source>
</evidence>
<protein>
    <recommendedName>
        <fullName evidence="5">Pectinesterase</fullName>
        <ecNumber evidence="5">3.1.1.11</ecNumber>
    </recommendedName>
</protein>
<organism evidence="7 8">
    <name type="scientific">Mucilaginibacter boryungensis</name>
    <dbReference type="NCBI Taxonomy" id="768480"/>
    <lineage>
        <taxon>Bacteria</taxon>
        <taxon>Pseudomonadati</taxon>
        <taxon>Bacteroidota</taxon>
        <taxon>Sphingobacteriia</taxon>
        <taxon>Sphingobacteriales</taxon>
        <taxon>Sphingobacteriaceae</taxon>
        <taxon>Mucilaginibacter</taxon>
    </lineage>
</organism>
<evidence type="ECO:0000259" key="6">
    <source>
        <dbReference type="Pfam" id="PF01095"/>
    </source>
</evidence>
<dbReference type="InterPro" id="IPR012334">
    <property type="entry name" value="Pectin_lyas_fold"/>
</dbReference>
<comment type="caution">
    <text evidence="7">The sequence shown here is derived from an EMBL/GenBank/DDBJ whole genome shotgun (WGS) entry which is preliminary data.</text>
</comment>
<comment type="catalytic activity">
    <reaction evidence="5">
        <text>[(1-&gt;4)-alpha-D-galacturonosyl methyl ester](n) + n H2O = [(1-&gt;4)-alpha-D-galacturonosyl](n) + n methanol + n H(+)</text>
        <dbReference type="Rhea" id="RHEA:22380"/>
        <dbReference type="Rhea" id="RHEA-COMP:14570"/>
        <dbReference type="Rhea" id="RHEA-COMP:14573"/>
        <dbReference type="ChEBI" id="CHEBI:15377"/>
        <dbReference type="ChEBI" id="CHEBI:15378"/>
        <dbReference type="ChEBI" id="CHEBI:17790"/>
        <dbReference type="ChEBI" id="CHEBI:140522"/>
        <dbReference type="ChEBI" id="CHEBI:140523"/>
        <dbReference type="EC" id="3.1.1.11"/>
    </reaction>
</comment>
<feature type="signal peptide" evidence="5">
    <location>
        <begin position="1"/>
        <end position="18"/>
    </location>
</feature>
<accession>A0ABR9XGX1</accession>
<keyword evidence="5" id="KW-0732">Signal</keyword>
<dbReference type="Gene3D" id="2.160.20.10">
    <property type="entry name" value="Single-stranded right-handed beta-helix, Pectin lyase-like"/>
    <property type="match status" value="1"/>
</dbReference>
<keyword evidence="2 5" id="KW-0378">Hydrolase</keyword>
<dbReference type="EC" id="3.1.1.11" evidence="5"/>
<keyword evidence="8" id="KW-1185">Reference proteome</keyword>
<evidence type="ECO:0000313" key="7">
    <source>
        <dbReference type="EMBL" id="MBE9666629.1"/>
    </source>
</evidence>
<proteinExistence type="inferred from homology"/>
<gene>
    <name evidence="7" type="ORF">IRJ18_09675</name>
</gene>
<evidence type="ECO:0000256" key="5">
    <source>
        <dbReference type="RuleBase" id="RU000589"/>
    </source>
</evidence>
<dbReference type="Proteomes" id="UP000632774">
    <property type="component" value="Unassembled WGS sequence"/>
</dbReference>
<evidence type="ECO:0000256" key="1">
    <source>
        <dbReference type="ARBA" id="ARBA00008891"/>
    </source>
</evidence>
<name>A0ABR9XGX1_9SPHI</name>
<dbReference type="InterPro" id="IPR011050">
    <property type="entry name" value="Pectin_lyase_fold/virulence"/>
</dbReference>
<feature type="domain" description="Pectinesterase catalytic" evidence="6">
    <location>
        <begin position="23"/>
        <end position="311"/>
    </location>
</feature>
<keyword evidence="3 5" id="KW-0063">Aspartyl esterase</keyword>
<dbReference type="RefSeq" id="WP_194105974.1">
    <property type="nucleotide sequence ID" value="NZ_JADFFM010000001.1"/>
</dbReference>
<feature type="active site" evidence="4">
    <location>
        <position position="179"/>
    </location>
</feature>
<reference evidence="7 8" key="1">
    <citation type="submission" date="2020-10" db="EMBL/GenBank/DDBJ databases">
        <title>Mucilaginibacter mali sp. nov., isolated from rhizosphere soil of apple orchard.</title>
        <authorList>
            <person name="Lee J.-S."/>
            <person name="Kim H.S."/>
            <person name="Kim J.-S."/>
        </authorList>
    </citation>
    <scope>NUCLEOTIDE SEQUENCE [LARGE SCALE GENOMIC DNA]</scope>
    <source>
        <strain evidence="7 8">KCTC 23157</strain>
    </source>
</reference>
<feature type="chain" id="PRO_5044970763" description="Pectinesterase" evidence="5">
    <location>
        <begin position="19"/>
        <end position="322"/>
    </location>
</feature>
<evidence type="ECO:0000256" key="2">
    <source>
        <dbReference type="ARBA" id="ARBA00022801"/>
    </source>
</evidence>